<feature type="domain" description="SUEL-type lectin" evidence="10">
    <location>
        <begin position="922"/>
        <end position="1008"/>
    </location>
</feature>
<evidence type="ECO:0000259" key="10">
    <source>
        <dbReference type="PROSITE" id="PS50228"/>
    </source>
</evidence>
<evidence type="ECO:0000256" key="9">
    <source>
        <dbReference type="SAM" id="Phobius"/>
    </source>
</evidence>
<evidence type="ECO:0000256" key="1">
    <source>
        <dbReference type="ARBA" id="ARBA00001412"/>
    </source>
</evidence>
<dbReference type="Pfam" id="PF02140">
    <property type="entry name" value="SUEL_Lectin"/>
    <property type="match status" value="1"/>
</dbReference>
<dbReference type="Gene3D" id="3.20.20.80">
    <property type="entry name" value="Glycosidases"/>
    <property type="match status" value="1"/>
</dbReference>
<evidence type="ECO:0000256" key="6">
    <source>
        <dbReference type="ARBA" id="ARBA00023295"/>
    </source>
</evidence>
<comment type="catalytic activity">
    <reaction evidence="1 7">
        <text>Hydrolysis of terminal non-reducing beta-D-galactose residues in beta-D-galactosides.</text>
        <dbReference type="EC" id="3.2.1.23"/>
    </reaction>
</comment>
<dbReference type="EMBL" id="JADFTS010000005">
    <property type="protein sequence ID" value="KAF9605118.1"/>
    <property type="molecule type" value="Genomic_DNA"/>
</dbReference>
<dbReference type="InterPro" id="IPR031330">
    <property type="entry name" value="Gly_Hdrlase_35_cat"/>
</dbReference>
<comment type="caution">
    <text evidence="11">The sequence shown here is derived from an EMBL/GenBank/DDBJ whole genome shotgun (WGS) entry which is preliminary data.</text>
</comment>
<accession>A0A835HVK1</accession>
<dbReference type="FunFam" id="2.60.120.260:FF:000076">
    <property type="entry name" value="Beta-galactosidase"/>
    <property type="match status" value="1"/>
</dbReference>
<keyword evidence="4" id="KW-0732">Signal</keyword>
<dbReference type="AlphaFoldDB" id="A0A835HVK1"/>
<evidence type="ECO:0000256" key="8">
    <source>
        <dbReference type="RuleBase" id="RU003679"/>
    </source>
</evidence>
<comment type="similarity">
    <text evidence="2 8">Belongs to the glycosyl hydrolase 35 family.</text>
</comment>
<dbReference type="InterPro" id="IPR041392">
    <property type="entry name" value="GHD"/>
</dbReference>
<evidence type="ECO:0000256" key="3">
    <source>
        <dbReference type="ARBA" id="ARBA00012756"/>
    </source>
</evidence>
<dbReference type="PROSITE" id="PS01182">
    <property type="entry name" value="GLYCOSYL_HYDROL_F35"/>
    <property type="match status" value="1"/>
</dbReference>
<sequence length="1018" mass="114096">MFHRRSDTTVEVQMMKPNINPTHTQAHKVIFTEGPKPAQFGQQVATHTQAQYESNQPIPKPIRLSLLRAQSPPKLWERTCCNGWTGLAGIKKTYINTSSLFFLLHYPFFLSLMEMLKCIFLLVLVIKLSICRGDELFFKPFNVSYDHRALIIDGHRRMLISAGIHYPRATPQMWPGLIAKIKEGGADVVQTYAFWNGHEPVRGQYNFEGRYDIVKFVKLVGQSGLYFHLRIGPYVCAEWNFGGFPVWLRDVPGIKFRTDNGPFKDEMQRFVEKMVGLMHQEMLFSWQGGPIILLQIENEYGNIESSYGQSGKDYVKWAARMAHSLGAGVPWVMCKQTDAPEDIIDACNGYYCDGFRPNSYNKPALWTEEWNGWYTSWGATVPHRPAEDIAFAVARFFQRGGSFQNYYMYFGGTNFGRTSGGPFYITSYDYDAPLDEYGLLSQPKWGHLKNLHAAIKLCEPALVAVDDSPQYIRLGPKQEAHVYRKSEIGCSAFLANIDEHKTASVTFLGRAYSLPPWSVSILPDCVNVAFNTAKVTAQISVKTQVFGSPHSSKRTESGGLWLQDVDPTISKSWMTVKEPVGAWGENSFTLQGIVEHLNATKDTSDYLWCITRIQISDEDIAFWEANEDSPILIIESMRDVVQIFLNGQFTGVVPNFTLNFRQHYVVAMRLYSFFISFWEGSAVNDGFGAKQPLHLQQGYNELAILSETVGLQNYGAFLEKDGAGFRGKVKLTGFKTGEIDLSSSLWTYQVGLKGEFLKMFAPEQNESADWVNLSPDILPSMLTWYKTYFEVPDGIDPVSLDLGSMGKGQAWINGHNIGRYWSMVAPKDGCQKTCDYRGAYNEKKCATNCGNPTQTWYHIPRSWLQASNNLLVIFEETGGNPLEISIKLHYTKAICSQVSESDYPPLQFWSNPGPIHTNVSINAKAPEMHLQCDYGHTISEITFASYGTPRGSCQSFSTGHCHAPSSAAVIAKVCQGKNSCSIDVSNAAFGTDPCRGTVKSLAVEVKCTSSSNFAASTL</sequence>
<dbReference type="EC" id="3.2.1.23" evidence="3 7"/>
<organism evidence="11 12">
    <name type="scientific">Coptis chinensis</name>
    <dbReference type="NCBI Taxonomy" id="261450"/>
    <lineage>
        <taxon>Eukaryota</taxon>
        <taxon>Viridiplantae</taxon>
        <taxon>Streptophyta</taxon>
        <taxon>Embryophyta</taxon>
        <taxon>Tracheophyta</taxon>
        <taxon>Spermatophyta</taxon>
        <taxon>Magnoliopsida</taxon>
        <taxon>Ranunculales</taxon>
        <taxon>Ranunculaceae</taxon>
        <taxon>Coptidoideae</taxon>
        <taxon>Coptis</taxon>
    </lineage>
</organism>
<evidence type="ECO:0000256" key="5">
    <source>
        <dbReference type="ARBA" id="ARBA00022801"/>
    </source>
</evidence>
<evidence type="ECO:0000313" key="12">
    <source>
        <dbReference type="Proteomes" id="UP000631114"/>
    </source>
</evidence>
<dbReference type="InterPro" id="IPR008979">
    <property type="entry name" value="Galactose-bd-like_sf"/>
</dbReference>
<dbReference type="InterPro" id="IPR001944">
    <property type="entry name" value="Glycoside_Hdrlase_35"/>
</dbReference>
<dbReference type="InterPro" id="IPR000922">
    <property type="entry name" value="Lectin_gal-bd_dom"/>
</dbReference>
<dbReference type="SUPFAM" id="SSF49785">
    <property type="entry name" value="Galactose-binding domain-like"/>
    <property type="match status" value="2"/>
</dbReference>
<keyword evidence="9" id="KW-1133">Transmembrane helix</keyword>
<dbReference type="InterPro" id="IPR048913">
    <property type="entry name" value="BetaGal_gal-bd"/>
</dbReference>
<dbReference type="GO" id="GO:0004565">
    <property type="term" value="F:beta-galactosidase activity"/>
    <property type="evidence" value="ECO:0007669"/>
    <property type="project" value="UniProtKB-EC"/>
</dbReference>
<dbReference type="GO" id="GO:0030246">
    <property type="term" value="F:carbohydrate binding"/>
    <property type="evidence" value="ECO:0007669"/>
    <property type="project" value="InterPro"/>
</dbReference>
<dbReference type="FunFam" id="3.20.20.80:FF:000006">
    <property type="entry name" value="Beta-galactosidase"/>
    <property type="match status" value="1"/>
</dbReference>
<dbReference type="InterPro" id="IPR043159">
    <property type="entry name" value="Lectin_gal-bd_sf"/>
</dbReference>
<protein>
    <recommendedName>
        <fullName evidence="3 7">Beta-galactosidase</fullName>
        <ecNumber evidence="3 7">3.2.1.23</ecNumber>
    </recommendedName>
</protein>
<dbReference type="FunFam" id="2.60.120.260:FF:000142">
    <property type="entry name" value="Beta-galactosidase"/>
    <property type="match status" value="1"/>
</dbReference>
<keyword evidence="9" id="KW-0812">Transmembrane</keyword>
<evidence type="ECO:0000313" key="11">
    <source>
        <dbReference type="EMBL" id="KAF9605118.1"/>
    </source>
</evidence>
<dbReference type="OrthoDB" id="1657402at2759"/>
<keyword evidence="9" id="KW-0472">Membrane</keyword>
<gene>
    <name evidence="11" type="ORF">IFM89_014109</name>
</gene>
<dbReference type="Pfam" id="PF21467">
    <property type="entry name" value="BetaGal_gal-bd"/>
    <property type="match status" value="1"/>
</dbReference>
<dbReference type="PRINTS" id="PR00742">
    <property type="entry name" value="GLHYDRLASE35"/>
</dbReference>
<dbReference type="PANTHER" id="PTHR23421">
    <property type="entry name" value="BETA-GALACTOSIDASE RELATED"/>
    <property type="match status" value="1"/>
</dbReference>
<dbReference type="GO" id="GO:0005975">
    <property type="term" value="P:carbohydrate metabolic process"/>
    <property type="evidence" value="ECO:0007669"/>
    <property type="project" value="InterPro"/>
</dbReference>
<dbReference type="PROSITE" id="PS50228">
    <property type="entry name" value="SUEL_LECTIN"/>
    <property type="match status" value="1"/>
</dbReference>
<keyword evidence="12" id="KW-1185">Reference proteome</keyword>
<reference evidence="11 12" key="1">
    <citation type="submission" date="2020-10" db="EMBL/GenBank/DDBJ databases">
        <title>The Coptis chinensis genome and diversification of protoberbering-type alkaloids.</title>
        <authorList>
            <person name="Wang B."/>
            <person name="Shu S."/>
            <person name="Song C."/>
            <person name="Liu Y."/>
        </authorList>
    </citation>
    <scope>NUCLEOTIDE SEQUENCE [LARGE SCALE GENOMIC DNA]</scope>
    <source>
        <strain evidence="11">HL-2020</strain>
        <tissue evidence="11">Leaf</tissue>
    </source>
</reference>
<proteinExistence type="inferred from homology"/>
<feature type="transmembrane region" description="Helical" evidence="9">
    <location>
        <begin position="100"/>
        <end position="126"/>
    </location>
</feature>
<dbReference type="Pfam" id="PF01301">
    <property type="entry name" value="Glyco_hydro_35"/>
    <property type="match status" value="1"/>
</dbReference>
<dbReference type="Proteomes" id="UP000631114">
    <property type="component" value="Unassembled WGS sequence"/>
</dbReference>
<keyword evidence="5 7" id="KW-0378">Hydrolase</keyword>
<dbReference type="SUPFAM" id="SSF51445">
    <property type="entry name" value="(Trans)glycosidases"/>
    <property type="match status" value="1"/>
</dbReference>
<dbReference type="CDD" id="cd22842">
    <property type="entry name" value="Gal_Rha_Lectin_BGal"/>
    <property type="match status" value="1"/>
</dbReference>
<dbReference type="FunFam" id="2.60.120.740:FF:000002">
    <property type="entry name" value="Beta-galactosidase"/>
    <property type="match status" value="1"/>
</dbReference>
<evidence type="ECO:0000256" key="2">
    <source>
        <dbReference type="ARBA" id="ARBA00009809"/>
    </source>
</evidence>
<dbReference type="InterPro" id="IPR017853">
    <property type="entry name" value="GH"/>
</dbReference>
<dbReference type="Gene3D" id="2.60.120.260">
    <property type="entry name" value="Galactose-binding domain-like"/>
    <property type="match status" value="2"/>
</dbReference>
<dbReference type="Gene3D" id="2.60.120.740">
    <property type="match status" value="1"/>
</dbReference>
<evidence type="ECO:0000256" key="7">
    <source>
        <dbReference type="RuleBase" id="RU000675"/>
    </source>
</evidence>
<keyword evidence="6 7" id="KW-0326">Glycosidase</keyword>
<evidence type="ECO:0000256" key="4">
    <source>
        <dbReference type="ARBA" id="ARBA00022729"/>
    </source>
</evidence>
<dbReference type="InterPro" id="IPR019801">
    <property type="entry name" value="Glyco_hydro_35_CS"/>
</dbReference>
<dbReference type="Pfam" id="PF17834">
    <property type="entry name" value="GHD"/>
    <property type="match status" value="1"/>
</dbReference>
<name>A0A835HVK1_9MAGN</name>